<dbReference type="AlphaFoldDB" id="A0A381Q4Z7"/>
<accession>A0A381Q4Z7</accession>
<dbReference type="SFLD" id="SFLDS00005">
    <property type="entry name" value="Isoprenoid_Synthase_Type_I"/>
    <property type="match status" value="1"/>
</dbReference>
<evidence type="ECO:0000256" key="4">
    <source>
        <dbReference type="ARBA" id="ARBA00022723"/>
    </source>
</evidence>
<dbReference type="InterPro" id="IPR008949">
    <property type="entry name" value="Isoprenoid_synthase_dom_sf"/>
</dbReference>
<dbReference type="PANTHER" id="PTHR12001">
    <property type="entry name" value="GERANYLGERANYL PYROPHOSPHATE SYNTHASE"/>
    <property type="match status" value="1"/>
</dbReference>
<dbReference type="InterPro" id="IPR000092">
    <property type="entry name" value="Polyprenyl_synt"/>
</dbReference>
<protein>
    <recommendedName>
        <fullName evidence="7">Polyprenyl synthetase</fullName>
    </recommendedName>
</protein>
<dbReference type="Pfam" id="PF00348">
    <property type="entry name" value="polyprenyl_synt"/>
    <property type="match status" value="1"/>
</dbReference>
<dbReference type="PROSITE" id="PS00723">
    <property type="entry name" value="POLYPRENYL_SYNTHASE_1"/>
    <property type="match status" value="1"/>
</dbReference>
<dbReference type="PANTHER" id="PTHR12001:SF69">
    <property type="entry name" value="ALL TRANS-POLYPRENYL-DIPHOSPHATE SYNTHASE PDSS1"/>
    <property type="match status" value="1"/>
</dbReference>
<keyword evidence="5" id="KW-0460">Magnesium</keyword>
<evidence type="ECO:0000256" key="2">
    <source>
        <dbReference type="ARBA" id="ARBA00006706"/>
    </source>
</evidence>
<sequence>MKIIEKIKEPIAKEFEIFETEFKNSVNSGILILNVILKFMINRKGKQVRPILVLLFAKMYSSENLTEKSYRSAIISELIHSATLIHDDIVDDSSLRRGFLSLNTLWNNKISVLVGDYLLSKSLLLCIDNEDFDLLKIISTAVKEMSEGELLQIQKSRNINITEDEYFELTLKKTASLFSACCKLGLASTGLKNLNKVEEFGQNLGLIFQIKDDLFDYSYKRIGKPTAIDIKNQKITLPLIYTLNKVNTSDKKFIIESYKNKRKLNKNKNKIYSIIEQNGGFKYAFDKMLDLKEKNLLIINNFPKNESRESLKLMLEYLINRKF</sequence>
<evidence type="ECO:0000256" key="3">
    <source>
        <dbReference type="ARBA" id="ARBA00022679"/>
    </source>
</evidence>
<dbReference type="Gene3D" id="1.10.600.10">
    <property type="entry name" value="Farnesyl Diphosphate Synthase"/>
    <property type="match status" value="1"/>
</dbReference>
<dbReference type="GO" id="GO:0008299">
    <property type="term" value="P:isoprenoid biosynthetic process"/>
    <property type="evidence" value="ECO:0007669"/>
    <property type="project" value="InterPro"/>
</dbReference>
<dbReference type="EMBL" id="UINC01001170">
    <property type="protein sequence ID" value="SUZ73167.1"/>
    <property type="molecule type" value="Genomic_DNA"/>
</dbReference>
<evidence type="ECO:0008006" key="7">
    <source>
        <dbReference type="Google" id="ProtNLM"/>
    </source>
</evidence>
<dbReference type="SUPFAM" id="SSF48576">
    <property type="entry name" value="Terpenoid synthases"/>
    <property type="match status" value="1"/>
</dbReference>
<evidence type="ECO:0000256" key="5">
    <source>
        <dbReference type="ARBA" id="ARBA00022842"/>
    </source>
</evidence>
<evidence type="ECO:0000313" key="6">
    <source>
        <dbReference type="EMBL" id="SUZ73167.1"/>
    </source>
</evidence>
<comment type="cofactor">
    <cofactor evidence="1">
        <name>Mg(2+)</name>
        <dbReference type="ChEBI" id="CHEBI:18420"/>
    </cofactor>
</comment>
<keyword evidence="4" id="KW-0479">Metal-binding</keyword>
<dbReference type="PROSITE" id="PS00444">
    <property type="entry name" value="POLYPRENYL_SYNTHASE_2"/>
    <property type="match status" value="1"/>
</dbReference>
<dbReference type="GO" id="GO:0004659">
    <property type="term" value="F:prenyltransferase activity"/>
    <property type="evidence" value="ECO:0007669"/>
    <property type="project" value="InterPro"/>
</dbReference>
<dbReference type="CDD" id="cd00685">
    <property type="entry name" value="Trans_IPPS_HT"/>
    <property type="match status" value="1"/>
</dbReference>
<name>A0A381Q4Z7_9ZZZZ</name>
<gene>
    <name evidence="6" type="ORF">METZ01_LOCUS26021</name>
</gene>
<comment type="similarity">
    <text evidence="2">Belongs to the FPP/GGPP synthase family.</text>
</comment>
<organism evidence="6">
    <name type="scientific">marine metagenome</name>
    <dbReference type="NCBI Taxonomy" id="408172"/>
    <lineage>
        <taxon>unclassified sequences</taxon>
        <taxon>metagenomes</taxon>
        <taxon>ecological metagenomes</taxon>
    </lineage>
</organism>
<evidence type="ECO:0000256" key="1">
    <source>
        <dbReference type="ARBA" id="ARBA00001946"/>
    </source>
</evidence>
<dbReference type="GO" id="GO:0046872">
    <property type="term" value="F:metal ion binding"/>
    <property type="evidence" value="ECO:0007669"/>
    <property type="project" value="UniProtKB-KW"/>
</dbReference>
<reference evidence="6" key="1">
    <citation type="submission" date="2018-05" db="EMBL/GenBank/DDBJ databases">
        <authorList>
            <person name="Lanie J.A."/>
            <person name="Ng W.-L."/>
            <person name="Kazmierczak K.M."/>
            <person name="Andrzejewski T.M."/>
            <person name="Davidsen T.M."/>
            <person name="Wayne K.J."/>
            <person name="Tettelin H."/>
            <person name="Glass J.I."/>
            <person name="Rusch D."/>
            <person name="Podicherti R."/>
            <person name="Tsui H.-C.T."/>
            <person name="Winkler M.E."/>
        </authorList>
    </citation>
    <scope>NUCLEOTIDE SEQUENCE</scope>
</reference>
<proteinExistence type="inferred from homology"/>
<keyword evidence="3" id="KW-0808">Transferase</keyword>
<dbReference type="InterPro" id="IPR033749">
    <property type="entry name" value="Polyprenyl_synt_CS"/>
</dbReference>